<dbReference type="GO" id="GO:0043022">
    <property type="term" value="F:ribosome binding"/>
    <property type="evidence" value="ECO:0007669"/>
    <property type="project" value="InterPro"/>
</dbReference>
<accession>A0A0R1U0F6</accession>
<dbReference type="Pfam" id="PF05239">
    <property type="entry name" value="PRC"/>
    <property type="match status" value="1"/>
</dbReference>
<evidence type="ECO:0000256" key="2">
    <source>
        <dbReference type="ARBA" id="ARBA00022517"/>
    </source>
</evidence>
<dbReference type="InterPro" id="IPR002676">
    <property type="entry name" value="RimM_N"/>
</dbReference>
<name>A0A0R1U0F6_9LACO</name>
<evidence type="ECO:0000256" key="1">
    <source>
        <dbReference type="ARBA" id="ARBA00022490"/>
    </source>
</evidence>
<keyword evidence="1 5" id="KW-0963">Cytoplasm</keyword>
<dbReference type="Gene3D" id="2.30.30.240">
    <property type="entry name" value="PRC-barrel domain"/>
    <property type="match status" value="1"/>
</dbReference>
<dbReference type="GO" id="GO:0042274">
    <property type="term" value="P:ribosomal small subunit biogenesis"/>
    <property type="evidence" value="ECO:0007669"/>
    <property type="project" value="UniProtKB-UniRule"/>
</dbReference>
<comment type="function">
    <text evidence="5">An accessory protein needed during the final step in the assembly of 30S ribosomal subunit, possibly for assembly of the head region. Essential for efficient processing of 16S rRNA. May be needed both before and after RbfA during the maturation of 16S rRNA. It has affinity for free ribosomal 30S subunits but not for 70S ribosomes.</text>
</comment>
<dbReference type="InterPro" id="IPR027275">
    <property type="entry name" value="PRC-brl_dom"/>
</dbReference>
<dbReference type="Gene3D" id="2.40.30.60">
    <property type="entry name" value="RimM"/>
    <property type="match status" value="1"/>
</dbReference>
<dbReference type="Pfam" id="PF01782">
    <property type="entry name" value="RimM"/>
    <property type="match status" value="1"/>
</dbReference>
<reference evidence="8 9" key="1">
    <citation type="journal article" date="2015" name="Genome Announc.">
        <title>Expanding the biotechnology potential of lactobacilli through comparative genomics of 213 strains and associated genera.</title>
        <authorList>
            <person name="Sun Z."/>
            <person name="Harris H.M."/>
            <person name="McCann A."/>
            <person name="Guo C."/>
            <person name="Argimon S."/>
            <person name="Zhang W."/>
            <person name="Yang X."/>
            <person name="Jeffery I.B."/>
            <person name="Cooney J.C."/>
            <person name="Kagawa T.F."/>
            <person name="Liu W."/>
            <person name="Song Y."/>
            <person name="Salvetti E."/>
            <person name="Wrobel A."/>
            <person name="Rasinkangas P."/>
            <person name="Parkhill J."/>
            <person name="Rea M.C."/>
            <person name="O'Sullivan O."/>
            <person name="Ritari J."/>
            <person name="Douillard F.P."/>
            <person name="Paul Ross R."/>
            <person name="Yang R."/>
            <person name="Briner A.E."/>
            <person name="Felis G.E."/>
            <person name="de Vos W.M."/>
            <person name="Barrangou R."/>
            <person name="Klaenhammer T.R."/>
            <person name="Caufield P.W."/>
            <person name="Cui Y."/>
            <person name="Zhang H."/>
            <person name="O'Toole P.W."/>
        </authorList>
    </citation>
    <scope>NUCLEOTIDE SEQUENCE [LARGE SCALE GENOMIC DNA]</scope>
    <source>
        <strain evidence="8 9">DSM 15945</strain>
    </source>
</reference>
<comment type="caution">
    <text evidence="8">The sequence shown here is derived from an EMBL/GenBank/DDBJ whole genome shotgun (WGS) entry which is preliminary data.</text>
</comment>
<feature type="domain" description="RimM N-terminal" evidence="6">
    <location>
        <begin position="7"/>
        <end position="84"/>
    </location>
</feature>
<dbReference type="OrthoDB" id="9810331at2"/>
<keyword evidence="2 5" id="KW-0690">Ribosome biogenesis</keyword>
<dbReference type="HAMAP" id="MF_00014">
    <property type="entry name" value="Ribosome_mat_RimM"/>
    <property type="match status" value="1"/>
</dbReference>
<dbReference type="InterPro" id="IPR009000">
    <property type="entry name" value="Transl_B-barrel_sf"/>
</dbReference>
<dbReference type="RefSeq" id="WP_056956418.1">
    <property type="nucleotide sequence ID" value="NZ_AZFJ01000037.1"/>
</dbReference>
<protein>
    <recommendedName>
        <fullName evidence="5">Ribosome maturation factor RimM</fullName>
    </recommendedName>
</protein>
<dbReference type="PANTHER" id="PTHR33692">
    <property type="entry name" value="RIBOSOME MATURATION FACTOR RIMM"/>
    <property type="match status" value="1"/>
</dbReference>
<dbReference type="SUPFAM" id="SSF50346">
    <property type="entry name" value="PRC-barrel domain"/>
    <property type="match status" value="1"/>
</dbReference>
<comment type="subcellular location">
    <subcellularLocation>
        <location evidence="5">Cytoplasm</location>
    </subcellularLocation>
</comment>
<dbReference type="GO" id="GO:0005737">
    <property type="term" value="C:cytoplasm"/>
    <property type="evidence" value="ECO:0007669"/>
    <property type="project" value="UniProtKB-SubCell"/>
</dbReference>
<dbReference type="AlphaFoldDB" id="A0A0R1U0F6"/>
<keyword evidence="9" id="KW-1185">Reference proteome</keyword>
<dbReference type="PATRIC" id="fig|1423783.4.peg.459"/>
<dbReference type="NCBIfam" id="TIGR02273">
    <property type="entry name" value="16S_RimM"/>
    <property type="match status" value="1"/>
</dbReference>
<comment type="similarity">
    <text evidence="5">Belongs to the RimM family.</text>
</comment>
<dbReference type="InterPro" id="IPR036976">
    <property type="entry name" value="RimM_N_sf"/>
</dbReference>
<dbReference type="STRING" id="1423783.FC50_GL000442"/>
<keyword evidence="3 5" id="KW-0698">rRNA processing</keyword>
<dbReference type="Proteomes" id="UP000051922">
    <property type="component" value="Unassembled WGS sequence"/>
</dbReference>
<dbReference type="GO" id="GO:0005840">
    <property type="term" value="C:ribosome"/>
    <property type="evidence" value="ECO:0007669"/>
    <property type="project" value="InterPro"/>
</dbReference>
<evidence type="ECO:0000313" key="8">
    <source>
        <dbReference type="EMBL" id="KRL86797.1"/>
    </source>
</evidence>
<organism evidence="8 9">
    <name type="scientific">Lacticaseibacillus pantheris DSM 15945 = JCM 12539 = NBRC 106106</name>
    <dbReference type="NCBI Taxonomy" id="1423783"/>
    <lineage>
        <taxon>Bacteria</taxon>
        <taxon>Bacillati</taxon>
        <taxon>Bacillota</taxon>
        <taxon>Bacilli</taxon>
        <taxon>Lactobacillales</taxon>
        <taxon>Lactobacillaceae</taxon>
        <taxon>Lacticaseibacillus</taxon>
    </lineage>
</organism>
<evidence type="ECO:0000256" key="3">
    <source>
        <dbReference type="ARBA" id="ARBA00022552"/>
    </source>
</evidence>
<dbReference type="SUPFAM" id="SSF50447">
    <property type="entry name" value="Translation proteins"/>
    <property type="match status" value="1"/>
</dbReference>
<evidence type="ECO:0000259" key="6">
    <source>
        <dbReference type="Pfam" id="PF01782"/>
    </source>
</evidence>
<keyword evidence="4 5" id="KW-0143">Chaperone</keyword>
<comment type="subunit">
    <text evidence="5">Binds ribosomal protein uS19.</text>
</comment>
<feature type="domain" description="PRC-barrel" evidence="7">
    <location>
        <begin position="95"/>
        <end position="167"/>
    </location>
</feature>
<dbReference type="EMBL" id="AZFJ01000037">
    <property type="protein sequence ID" value="KRL86797.1"/>
    <property type="molecule type" value="Genomic_DNA"/>
</dbReference>
<dbReference type="GO" id="GO:0006364">
    <property type="term" value="P:rRNA processing"/>
    <property type="evidence" value="ECO:0007669"/>
    <property type="project" value="UniProtKB-UniRule"/>
</dbReference>
<dbReference type="InterPro" id="IPR011961">
    <property type="entry name" value="RimM"/>
</dbReference>
<evidence type="ECO:0000259" key="7">
    <source>
        <dbReference type="Pfam" id="PF05239"/>
    </source>
</evidence>
<dbReference type="PANTHER" id="PTHR33692:SF1">
    <property type="entry name" value="RIBOSOME MATURATION FACTOR RIMM"/>
    <property type="match status" value="1"/>
</dbReference>
<sequence>MPEILHVGKIVNTHGIRGEVKIVPNTDFADQRFAVGAKLTVLTTPPVAVTIASAREHKGLPLVTFRGYTDINQVLPFKGALLGATGTPDVDLADDEFMYKDIIGLDVVDTAGATLGTVREILSPGANDVWVVNRPGHQDLLLPYLRSVMLKVDLDNHKVTVDVPEGLDPEDAN</sequence>
<evidence type="ECO:0000256" key="5">
    <source>
        <dbReference type="HAMAP-Rule" id="MF_00014"/>
    </source>
</evidence>
<proteinExistence type="inferred from homology"/>
<evidence type="ECO:0000313" key="9">
    <source>
        <dbReference type="Proteomes" id="UP000051922"/>
    </source>
</evidence>
<gene>
    <name evidence="5" type="primary">rimM</name>
    <name evidence="8" type="ORF">FC50_GL000442</name>
</gene>
<comment type="domain">
    <text evidence="5">The PRC barrel domain binds ribosomal protein uS19.</text>
</comment>
<dbReference type="InterPro" id="IPR011033">
    <property type="entry name" value="PRC_barrel-like_sf"/>
</dbReference>
<evidence type="ECO:0000256" key="4">
    <source>
        <dbReference type="ARBA" id="ARBA00023186"/>
    </source>
</evidence>